<dbReference type="InterPro" id="IPR050921">
    <property type="entry name" value="T4SS_GSP_E_ATPase"/>
</dbReference>
<dbReference type="PANTHER" id="PTHR30486">
    <property type="entry name" value="TWITCHING MOTILITY PROTEIN PILT"/>
    <property type="match status" value="1"/>
</dbReference>
<dbReference type="Proteomes" id="UP000739565">
    <property type="component" value="Unassembled WGS sequence"/>
</dbReference>
<dbReference type="SUPFAM" id="SSF52540">
    <property type="entry name" value="P-loop containing nucleoside triphosphate hydrolases"/>
    <property type="match status" value="1"/>
</dbReference>
<dbReference type="SUPFAM" id="SSF49879">
    <property type="entry name" value="SMAD/FHA domain"/>
    <property type="match status" value="1"/>
</dbReference>
<dbReference type="Pfam" id="PF00437">
    <property type="entry name" value="T2SSE"/>
    <property type="match status" value="1"/>
</dbReference>
<comment type="similarity">
    <text evidence="1">Belongs to the GSP E family.</text>
</comment>
<sequence>MIHVAITYEDGHAATCTLCPPFLVGRSGECALRIQHWRVAKRHVRVHLDESGCHLEDLGSLSGTTANGCRVVRYGPVQPSDEIVVGPCLLRLTVLLEAAPLSAEIEPESAELKASVGNENLQTTMTGSSTTYRELRKSLHIGLVKALDLRRHDIAALSTSALREYARNCAKQLPVEQLGGVNDKERENLIELVVSEAVGLGVLEPMLSDPTVSEILVNAFDEIYVEREGVLTRSAAEFSSESAVRGIIERIVFPLGRRIDELSPMVDARLADGSRLNAVIAPISLRGASMTIRKFPKNRPTLSDLVANNTLAQALADFLSICIVHRVNILVAGGTGSGKTTLLNVLAAQIPHTQRIVTIEDSAELQIKHPHVVALETRVANAEGRGAITIRDLVRNALRMRPDRIVVGEVRGTECIDMLAAMNTGHEGSMTTLHANSPRDALARLETMTLSAQSGLPLPAIRDQIASAIQLIVHQARLPSGRRIVHAVAEVCGVESGIIQTQTIARFDPGTGLATGVGLVPMLFDRNNLPLEGGLKNWFALTC</sequence>
<dbReference type="CDD" id="cd00060">
    <property type="entry name" value="FHA"/>
    <property type="match status" value="1"/>
</dbReference>
<dbReference type="PANTHER" id="PTHR30486:SF15">
    <property type="entry name" value="TYPE II_IV SECRETION SYSTEM ATPASE"/>
    <property type="match status" value="1"/>
</dbReference>
<evidence type="ECO:0000256" key="1">
    <source>
        <dbReference type="ARBA" id="ARBA00006611"/>
    </source>
</evidence>
<dbReference type="AlphaFoldDB" id="A0A953T1B1"/>
<comment type="caution">
    <text evidence="3">The sequence shown here is derived from an EMBL/GenBank/DDBJ whole genome shotgun (WGS) entry which is preliminary data.</text>
</comment>
<dbReference type="Gene3D" id="2.60.200.20">
    <property type="match status" value="1"/>
</dbReference>
<dbReference type="Gene3D" id="3.40.50.300">
    <property type="entry name" value="P-loop containing nucleotide triphosphate hydrolases"/>
    <property type="match status" value="1"/>
</dbReference>
<dbReference type="EMBL" id="JAHXRI010000001">
    <property type="protein sequence ID" value="MBZ1349130.1"/>
    <property type="molecule type" value="Genomic_DNA"/>
</dbReference>
<dbReference type="CDD" id="cd01130">
    <property type="entry name" value="VirB11-like_ATPase"/>
    <property type="match status" value="1"/>
</dbReference>
<organism evidence="3 4">
    <name type="scientific">Zwartia hollandica</name>
    <dbReference type="NCBI Taxonomy" id="324606"/>
    <lineage>
        <taxon>Bacteria</taxon>
        <taxon>Pseudomonadati</taxon>
        <taxon>Pseudomonadota</taxon>
        <taxon>Betaproteobacteria</taxon>
        <taxon>Burkholderiales</taxon>
        <taxon>Alcaligenaceae</taxon>
        <taxon>Zwartia</taxon>
    </lineage>
</organism>
<dbReference type="Pfam" id="PF00498">
    <property type="entry name" value="FHA"/>
    <property type="match status" value="1"/>
</dbReference>
<proteinExistence type="inferred from homology"/>
<dbReference type="InterPro" id="IPR000253">
    <property type="entry name" value="FHA_dom"/>
</dbReference>
<evidence type="ECO:0000313" key="3">
    <source>
        <dbReference type="EMBL" id="MBZ1349130.1"/>
    </source>
</evidence>
<dbReference type="PROSITE" id="PS50006">
    <property type="entry name" value="FHA_DOMAIN"/>
    <property type="match status" value="1"/>
</dbReference>
<feature type="domain" description="FHA" evidence="2">
    <location>
        <begin position="22"/>
        <end position="71"/>
    </location>
</feature>
<name>A0A953T1B1_9BURK</name>
<dbReference type="InterPro" id="IPR001482">
    <property type="entry name" value="T2SS/T4SS_dom"/>
</dbReference>
<protein>
    <submittedName>
        <fullName evidence="3">Flp pilus assembly complex ATPase component TadA</fullName>
    </submittedName>
</protein>
<dbReference type="RefSeq" id="WP_259659549.1">
    <property type="nucleotide sequence ID" value="NZ_JAHXRI010000001.1"/>
</dbReference>
<dbReference type="InterPro" id="IPR027417">
    <property type="entry name" value="P-loop_NTPase"/>
</dbReference>
<keyword evidence="4" id="KW-1185">Reference proteome</keyword>
<evidence type="ECO:0000313" key="4">
    <source>
        <dbReference type="Proteomes" id="UP000739565"/>
    </source>
</evidence>
<dbReference type="InterPro" id="IPR008984">
    <property type="entry name" value="SMAD_FHA_dom_sf"/>
</dbReference>
<evidence type="ECO:0000259" key="2">
    <source>
        <dbReference type="PROSITE" id="PS50006"/>
    </source>
</evidence>
<accession>A0A953T1B1</accession>
<gene>
    <name evidence="3" type="primary">tadA</name>
    <name evidence="3" type="ORF">KZZ10_00585</name>
</gene>
<reference evidence="3" key="1">
    <citation type="submission" date="2021-07" db="EMBL/GenBank/DDBJ databases">
        <title>New genus and species of the family Alcaligenaceae.</title>
        <authorList>
            <person name="Hahn M.W."/>
        </authorList>
    </citation>
    <scope>NUCLEOTIDE SEQUENCE</scope>
    <source>
        <strain evidence="3">LF4-65</strain>
    </source>
</reference>
<dbReference type="Gene3D" id="3.30.450.380">
    <property type="match status" value="1"/>
</dbReference>
<dbReference type="GO" id="GO:0016887">
    <property type="term" value="F:ATP hydrolysis activity"/>
    <property type="evidence" value="ECO:0007669"/>
    <property type="project" value="InterPro"/>
</dbReference>